<dbReference type="AlphaFoldDB" id="A0ABD0KVL0"/>
<dbReference type="PANTHER" id="PTHR47032:SF1">
    <property type="entry name" value="UDP-D-XYLOSE:L-FUCOSE ALPHA-1,3-D-XYLOSYLTRANSFERASE-RELATED"/>
    <property type="match status" value="1"/>
</dbReference>
<name>A0ABD0KVL0_9CAEN</name>
<reference evidence="2 3" key="1">
    <citation type="journal article" date="2023" name="Sci. Data">
        <title>Genome assembly of the Korean intertidal mud-creeper Batillaria attramentaria.</title>
        <authorList>
            <person name="Patra A.K."/>
            <person name="Ho P.T."/>
            <person name="Jun S."/>
            <person name="Lee S.J."/>
            <person name="Kim Y."/>
            <person name="Won Y.J."/>
        </authorList>
    </citation>
    <scope>NUCLEOTIDE SEQUENCE [LARGE SCALE GENOMIC DNA]</scope>
    <source>
        <strain evidence="2">Wonlab-2016</strain>
    </source>
</reference>
<evidence type="ECO:0000313" key="2">
    <source>
        <dbReference type="EMBL" id="KAK7491137.1"/>
    </source>
</evidence>
<gene>
    <name evidence="2" type="ORF">BaRGS_00017574</name>
</gene>
<dbReference type="InterPro" id="IPR005069">
    <property type="entry name" value="Nucl-diP-sugar_transferase"/>
</dbReference>
<evidence type="ECO:0000259" key="1">
    <source>
        <dbReference type="Pfam" id="PF03407"/>
    </source>
</evidence>
<comment type="caution">
    <text evidence="2">The sequence shown here is derived from an EMBL/GenBank/DDBJ whole genome shotgun (WGS) entry which is preliminary data.</text>
</comment>
<sequence length="326" mass="36869">MFSGITNNQETIARKNLKRIAQNNLENIPQNNLKNNIKNVPQNSLEAIAQSIFQKHGVVLVTFINRAYLPFAHSWFCNTQPFGIHSKVLVFTTDAASQETLQRRWPEVSTVSLNISSLSEDQTYRKAGYVRVTVERARSVNRLLKIGVRVFLFEFDCVWLSNPLPTVLAFQRKGDIVATKVGGRDAMATGFLLLNPTSSTVNLWGRFTEKMEDIMSELSDLDNDDKVKNTILDQVILWRLVRTGFAGIRVAYLPAEAFADGEWYKQPRHVRREGPRPIIINNNFIKGNAKKIKRARKFGHWFLDTDAAADDVCDVDAVDAVLSDDG</sequence>
<accession>A0ABD0KVL0</accession>
<keyword evidence="3" id="KW-1185">Reference proteome</keyword>
<dbReference type="Proteomes" id="UP001519460">
    <property type="component" value="Unassembled WGS sequence"/>
</dbReference>
<dbReference type="PANTHER" id="PTHR47032">
    <property type="entry name" value="UDP-D-XYLOSE:L-FUCOSE ALPHA-1,3-D-XYLOSYLTRANSFERASE-RELATED"/>
    <property type="match status" value="1"/>
</dbReference>
<organism evidence="2 3">
    <name type="scientific">Batillaria attramentaria</name>
    <dbReference type="NCBI Taxonomy" id="370345"/>
    <lineage>
        <taxon>Eukaryota</taxon>
        <taxon>Metazoa</taxon>
        <taxon>Spiralia</taxon>
        <taxon>Lophotrochozoa</taxon>
        <taxon>Mollusca</taxon>
        <taxon>Gastropoda</taxon>
        <taxon>Caenogastropoda</taxon>
        <taxon>Sorbeoconcha</taxon>
        <taxon>Cerithioidea</taxon>
        <taxon>Batillariidae</taxon>
        <taxon>Batillaria</taxon>
    </lineage>
</organism>
<proteinExistence type="predicted"/>
<protein>
    <recommendedName>
        <fullName evidence="1">Nucleotide-diphospho-sugar transferase domain-containing protein</fullName>
    </recommendedName>
</protein>
<evidence type="ECO:0000313" key="3">
    <source>
        <dbReference type="Proteomes" id="UP001519460"/>
    </source>
</evidence>
<feature type="domain" description="Nucleotide-diphospho-sugar transferase" evidence="1">
    <location>
        <begin position="84"/>
        <end position="294"/>
    </location>
</feature>
<dbReference type="InterPro" id="IPR052636">
    <property type="entry name" value="UDP-D-xylose:L-fucose_XylT"/>
</dbReference>
<dbReference type="EMBL" id="JACVVK020000118">
    <property type="protein sequence ID" value="KAK7491137.1"/>
    <property type="molecule type" value="Genomic_DNA"/>
</dbReference>
<dbReference type="Pfam" id="PF03407">
    <property type="entry name" value="Nucleotid_trans"/>
    <property type="match status" value="1"/>
</dbReference>